<gene>
    <name evidence="5" type="ORF">FKG95_05410</name>
</gene>
<dbReference type="InterPro" id="IPR052158">
    <property type="entry name" value="INH-QAR"/>
</dbReference>
<evidence type="ECO:0000313" key="5">
    <source>
        <dbReference type="EMBL" id="TQV81686.1"/>
    </source>
</evidence>
<dbReference type="Gene3D" id="1.10.10.60">
    <property type="entry name" value="Homeodomain-like"/>
    <property type="match status" value="1"/>
</dbReference>
<sequence>MILFPDVMMLDVVGPLQVFSTANRFLEQPFYRVRTISEDGAPVEGESGLALLADAGFDADLPSGDLFTPGGPGVDRQCRNPVLIDFLRQAAPQQRRVASVCSGSLLLAEAGLLDNRQATCHWSRTPDLWRRYPAVRWLPDEIYTRDGKVFTSAGVTAGIDLALAMVEEDLGSDIALEVARELVVYMRRSGGQSQYSRPLRAQSASAPGLRRLCEAIAAEPAADWRVTRMSAFANLTERSLHRLFIKEFGESPSRFVEGLRVDFARSALEQTAASFDQVAALSGLRDAQTLRRAFAKHLGLTPGAYRSRFRSTA</sequence>
<dbReference type="SMART" id="SM00342">
    <property type="entry name" value="HTH_ARAC"/>
    <property type="match status" value="1"/>
</dbReference>
<evidence type="ECO:0000313" key="6">
    <source>
        <dbReference type="Proteomes" id="UP000315252"/>
    </source>
</evidence>
<dbReference type="EMBL" id="VHSH01000002">
    <property type="protein sequence ID" value="TQV81686.1"/>
    <property type="molecule type" value="Genomic_DNA"/>
</dbReference>
<dbReference type="AlphaFoldDB" id="A0A545TWT9"/>
<dbReference type="InterPro" id="IPR018060">
    <property type="entry name" value="HTH_AraC"/>
</dbReference>
<dbReference type="OrthoDB" id="9793422at2"/>
<comment type="caution">
    <text evidence="5">The sequence shown here is derived from an EMBL/GenBank/DDBJ whole genome shotgun (WGS) entry which is preliminary data.</text>
</comment>
<dbReference type="PROSITE" id="PS01124">
    <property type="entry name" value="HTH_ARAC_FAMILY_2"/>
    <property type="match status" value="1"/>
</dbReference>
<proteinExistence type="predicted"/>
<dbReference type="GO" id="GO:0043565">
    <property type="term" value="F:sequence-specific DNA binding"/>
    <property type="evidence" value="ECO:0007669"/>
    <property type="project" value="InterPro"/>
</dbReference>
<dbReference type="Pfam" id="PF01965">
    <property type="entry name" value="DJ-1_PfpI"/>
    <property type="match status" value="1"/>
</dbReference>
<dbReference type="SUPFAM" id="SSF52317">
    <property type="entry name" value="Class I glutamine amidotransferase-like"/>
    <property type="match status" value="1"/>
</dbReference>
<dbReference type="InterPro" id="IPR009057">
    <property type="entry name" value="Homeodomain-like_sf"/>
</dbReference>
<dbReference type="InterPro" id="IPR029062">
    <property type="entry name" value="Class_I_gatase-like"/>
</dbReference>
<dbReference type="Proteomes" id="UP000315252">
    <property type="component" value="Unassembled WGS sequence"/>
</dbReference>
<dbReference type="InterPro" id="IPR018062">
    <property type="entry name" value="HTH_AraC-typ_CS"/>
</dbReference>
<organism evidence="5 6">
    <name type="scientific">Denitrobaculum tricleocarpae</name>
    <dbReference type="NCBI Taxonomy" id="2591009"/>
    <lineage>
        <taxon>Bacteria</taxon>
        <taxon>Pseudomonadati</taxon>
        <taxon>Pseudomonadota</taxon>
        <taxon>Alphaproteobacteria</taxon>
        <taxon>Rhodospirillales</taxon>
        <taxon>Rhodospirillaceae</taxon>
        <taxon>Denitrobaculum</taxon>
    </lineage>
</organism>
<dbReference type="Gene3D" id="3.40.50.880">
    <property type="match status" value="1"/>
</dbReference>
<dbReference type="SUPFAM" id="SSF46689">
    <property type="entry name" value="Homeodomain-like"/>
    <property type="match status" value="2"/>
</dbReference>
<dbReference type="GO" id="GO:0003700">
    <property type="term" value="F:DNA-binding transcription factor activity"/>
    <property type="evidence" value="ECO:0007669"/>
    <property type="project" value="InterPro"/>
</dbReference>
<dbReference type="CDD" id="cd03137">
    <property type="entry name" value="GATase1_AraC_1"/>
    <property type="match status" value="1"/>
</dbReference>
<dbReference type="PANTHER" id="PTHR43130:SF3">
    <property type="entry name" value="HTH-TYPE TRANSCRIPTIONAL REGULATOR RV1931C"/>
    <property type="match status" value="1"/>
</dbReference>
<dbReference type="PANTHER" id="PTHR43130">
    <property type="entry name" value="ARAC-FAMILY TRANSCRIPTIONAL REGULATOR"/>
    <property type="match status" value="1"/>
</dbReference>
<evidence type="ECO:0000259" key="4">
    <source>
        <dbReference type="PROSITE" id="PS01124"/>
    </source>
</evidence>
<evidence type="ECO:0000256" key="1">
    <source>
        <dbReference type="ARBA" id="ARBA00023015"/>
    </source>
</evidence>
<keyword evidence="3" id="KW-0804">Transcription</keyword>
<dbReference type="PROSITE" id="PS00041">
    <property type="entry name" value="HTH_ARAC_FAMILY_1"/>
    <property type="match status" value="1"/>
</dbReference>
<evidence type="ECO:0000256" key="3">
    <source>
        <dbReference type="ARBA" id="ARBA00023163"/>
    </source>
</evidence>
<dbReference type="RefSeq" id="WP_142895317.1">
    <property type="nucleotide sequence ID" value="NZ_ML660053.1"/>
</dbReference>
<protein>
    <submittedName>
        <fullName evidence="5">GlxA family transcriptional regulator</fullName>
    </submittedName>
</protein>
<accession>A0A545TWT9</accession>
<keyword evidence="6" id="KW-1185">Reference proteome</keyword>
<dbReference type="Pfam" id="PF12833">
    <property type="entry name" value="HTH_18"/>
    <property type="match status" value="1"/>
</dbReference>
<keyword evidence="1" id="KW-0805">Transcription regulation</keyword>
<name>A0A545TWT9_9PROT</name>
<feature type="domain" description="HTH araC/xylS-type" evidence="4">
    <location>
        <begin position="210"/>
        <end position="308"/>
    </location>
</feature>
<keyword evidence="2" id="KW-0238">DNA-binding</keyword>
<evidence type="ECO:0000256" key="2">
    <source>
        <dbReference type="ARBA" id="ARBA00023125"/>
    </source>
</evidence>
<reference evidence="5 6" key="1">
    <citation type="submission" date="2019-06" db="EMBL/GenBank/DDBJ databases">
        <title>Whole genome sequence for Rhodospirillaceae sp. R148.</title>
        <authorList>
            <person name="Wang G."/>
        </authorList>
    </citation>
    <scope>NUCLEOTIDE SEQUENCE [LARGE SCALE GENOMIC DNA]</scope>
    <source>
        <strain evidence="5 6">R148</strain>
    </source>
</reference>
<dbReference type="InterPro" id="IPR002818">
    <property type="entry name" value="DJ-1/PfpI"/>
</dbReference>